<evidence type="ECO:0000313" key="4">
    <source>
        <dbReference type="Proteomes" id="UP000244932"/>
    </source>
</evidence>
<name>A0A2R8A9Y8_9RHOB</name>
<gene>
    <name evidence="3" type="ORF">POI8812_01346</name>
</gene>
<sequence length="626" mass="67285">MKFLWIFMLLCGFASDAAAQITLEAGEHDSFTRLVATGQTAGTLQIERRNDVVSISPVNLTQADIANLVRRLNGGRVAEIRSVGREITFQVACDCSIWTSDLTNAVVIDILDVGTSPPRVALAVPPSQLSEAVGALADPGNANDGMTLQERTDLSNALLSELSIADRAGRITLREPATASTDVTFDDAPLRVLPRTDLHLHQECADPVAIPEEVSPDLRLLDARAGLAQIVREFDRVDTSRLVMLGYDLLYLGLTDEVRLLLASFGERAEQLLYLADVLDGTTVRGDIEVNICGDGALLWRLAAGDMLSDTEVDLAIGSLGQTDPYFRRLIGPRVLETLLERREFERFDRVAAQLQRSGVQQAPLAKLLVAEGLIQRGAVDQALPLLHDLAAGRSAVMPDALARLLEVILQIGAVTEDRLLIDAQAAMRLLAGSAAGNRLLRLVIHSLAKSGRIALAFETMEDAFEQGHLVEADRGEIIAATLTTGIVSDPDYVPIALSYAAELGRDASGADARLHVAEILLQAGLPTPAIVLVEPLADNPRRAAFLQSAASFGLIRDQTNDFDLVEASTLPEPEPARATVAPTTQNSSGAAVERDLLAATEALRQQLQGLISDQREVSRSLRTAQ</sequence>
<dbReference type="OrthoDB" id="7847197at2"/>
<evidence type="ECO:0000256" key="1">
    <source>
        <dbReference type="SAM" id="MobiDB-lite"/>
    </source>
</evidence>
<dbReference type="Proteomes" id="UP000244932">
    <property type="component" value="Unassembled WGS sequence"/>
</dbReference>
<feature type="region of interest" description="Disordered" evidence="1">
    <location>
        <begin position="574"/>
        <end position="594"/>
    </location>
</feature>
<keyword evidence="2" id="KW-0732">Signal</keyword>
<organism evidence="3 4">
    <name type="scientific">Pontivivens insulae</name>
    <dbReference type="NCBI Taxonomy" id="1639689"/>
    <lineage>
        <taxon>Bacteria</taxon>
        <taxon>Pseudomonadati</taxon>
        <taxon>Pseudomonadota</taxon>
        <taxon>Alphaproteobacteria</taxon>
        <taxon>Rhodobacterales</taxon>
        <taxon>Paracoccaceae</taxon>
        <taxon>Pontivivens</taxon>
    </lineage>
</organism>
<keyword evidence="4" id="KW-1185">Reference proteome</keyword>
<feature type="chain" id="PRO_5015355625" evidence="2">
    <location>
        <begin position="20"/>
        <end position="626"/>
    </location>
</feature>
<dbReference type="EMBL" id="OMKW01000002">
    <property type="protein sequence ID" value="SPF29041.1"/>
    <property type="molecule type" value="Genomic_DNA"/>
</dbReference>
<evidence type="ECO:0000313" key="3">
    <source>
        <dbReference type="EMBL" id="SPF29041.1"/>
    </source>
</evidence>
<protein>
    <submittedName>
        <fullName evidence="3">Uncharacterized protein</fullName>
    </submittedName>
</protein>
<feature type="signal peptide" evidence="2">
    <location>
        <begin position="1"/>
        <end position="19"/>
    </location>
</feature>
<reference evidence="3 4" key="1">
    <citation type="submission" date="2018-03" db="EMBL/GenBank/DDBJ databases">
        <authorList>
            <person name="Keele B.F."/>
        </authorList>
    </citation>
    <scope>NUCLEOTIDE SEQUENCE [LARGE SCALE GENOMIC DNA]</scope>
    <source>
        <strain evidence="3 4">CeCT 8812</strain>
    </source>
</reference>
<accession>A0A2R8A9Y8</accession>
<evidence type="ECO:0000256" key="2">
    <source>
        <dbReference type="SAM" id="SignalP"/>
    </source>
</evidence>
<dbReference type="RefSeq" id="WP_108781772.1">
    <property type="nucleotide sequence ID" value="NZ_OMKW01000002.1"/>
</dbReference>
<dbReference type="AlphaFoldDB" id="A0A2R8A9Y8"/>
<proteinExistence type="predicted"/>